<evidence type="ECO:0000313" key="1">
    <source>
        <dbReference type="EMBL" id="QJA51506.1"/>
    </source>
</evidence>
<sequence>MPCENCDPALNKAGRLIRVTSDFKTCALCGDLLVLNPKDQKERRIKMEPKIFDEIMELQLSACREVLKSKENIYSSGGDRFGNFVKAGELQGRTPESALFGHLSKHLIAISDNVDNPSAKSFPAWTEWITDSMNYLILLRGMIEERMGRRWKTDGINTTKPFAKVFQPTQNVTLDESDLSLSEIDQS</sequence>
<dbReference type="AlphaFoldDB" id="A0A6H1ZUA0"/>
<reference evidence="1" key="1">
    <citation type="submission" date="2020-03" db="EMBL/GenBank/DDBJ databases">
        <title>The deep terrestrial virosphere.</title>
        <authorList>
            <person name="Holmfeldt K."/>
            <person name="Nilsson E."/>
            <person name="Simone D."/>
            <person name="Lopez-Fernandez M."/>
            <person name="Wu X."/>
            <person name="de Brujin I."/>
            <person name="Lundin D."/>
            <person name="Andersson A."/>
            <person name="Bertilsson S."/>
            <person name="Dopson M."/>
        </authorList>
    </citation>
    <scope>NUCLEOTIDE SEQUENCE</scope>
    <source>
        <strain evidence="3">MM415A00890</strain>
        <strain evidence="2">MM415B00713</strain>
        <strain evidence="1">TM448A02173</strain>
    </source>
</reference>
<dbReference type="EMBL" id="MT141483">
    <property type="protein sequence ID" value="QJA62864.1"/>
    <property type="molecule type" value="Genomic_DNA"/>
</dbReference>
<accession>A0A6H1ZUA0</accession>
<dbReference type="EMBL" id="MT144268">
    <property type="protein sequence ID" value="QJA51506.1"/>
    <property type="molecule type" value="Genomic_DNA"/>
</dbReference>
<dbReference type="EMBL" id="MT142380">
    <property type="protein sequence ID" value="QJA79413.1"/>
    <property type="molecule type" value="Genomic_DNA"/>
</dbReference>
<protein>
    <submittedName>
        <fullName evidence="1">Uncharacterized protein</fullName>
    </submittedName>
</protein>
<organism evidence="1">
    <name type="scientific">viral metagenome</name>
    <dbReference type="NCBI Taxonomy" id="1070528"/>
    <lineage>
        <taxon>unclassified sequences</taxon>
        <taxon>metagenomes</taxon>
        <taxon>organismal metagenomes</taxon>
    </lineage>
</organism>
<proteinExistence type="predicted"/>
<gene>
    <name evidence="3" type="ORF">MM415A00890_0011</name>
    <name evidence="2" type="ORF">MM415B00713_0034</name>
    <name evidence="1" type="ORF">TM448A02173_0012</name>
</gene>
<evidence type="ECO:0000313" key="2">
    <source>
        <dbReference type="EMBL" id="QJA62864.1"/>
    </source>
</evidence>
<name>A0A6H1ZUA0_9ZZZZ</name>
<evidence type="ECO:0000313" key="3">
    <source>
        <dbReference type="EMBL" id="QJA79413.1"/>
    </source>
</evidence>